<feature type="region of interest" description="Disordered" evidence="9">
    <location>
        <begin position="1976"/>
        <end position="1995"/>
    </location>
</feature>
<evidence type="ECO:0000256" key="8">
    <source>
        <dbReference type="ARBA" id="ARBA00049119"/>
    </source>
</evidence>
<feature type="compositionally biased region" description="Basic and acidic residues" evidence="9">
    <location>
        <begin position="1055"/>
        <end position="1065"/>
    </location>
</feature>
<accession>A0A9P6W3F6</accession>
<dbReference type="EMBL" id="PUHQ01000019">
    <property type="protein sequence ID" value="KAG0663504.1"/>
    <property type="molecule type" value="Genomic_DNA"/>
</dbReference>
<dbReference type="SUPFAM" id="SSF103473">
    <property type="entry name" value="MFS general substrate transporter"/>
    <property type="match status" value="1"/>
</dbReference>
<feature type="transmembrane region" description="Helical" evidence="10">
    <location>
        <begin position="2110"/>
        <end position="2132"/>
    </location>
</feature>
<keyword evidence="4 10" id="KW-0812">Transmembrane</keyword>
<keyword evidence="5 10" id="KW-1133">Transmembrane helix</keyword>
<dbReference type="PROSITE" id="PS50850">
    <property type="entry name" value="MFS"/>
    <property type="match status" value="1"/>
</dbReference>
<comment type="catalytic activity">
    <reaction evidence="8">
        <text>myo-inositol(out) + H(+)(out) = myo-inositol(in) + H(+)(in)</text>
        <dbReference type="Rhea" id="RHEA:60364"/>
        <dbReference type="ChEBI" id="CHEBI:15378"/>
        <dbReference type="ChEBI" id="CHEBI:17268"/>
    </reaction>
</comment>
<dbReference type="Pfam" id="PF00083">
    <property type="entry name" value="Sugar_tr"/>
    <property type="match status" value="2"/>
</dbReference>
<dbReference type="InterPro" id="IPR010095">
    <property type="entry name" value="Cas12f1-like_TNB"/>
</dbReference>
<organism evidence="13 14">
    <name type="scientific">Rhodotorula mucilaginosa</name>
    <name type="common">Yeast</name>
    <name type="synonym">Rhodotorula rubra</name>
    <dbReference type="NCBI Taxonomy" id="5537"/>
    <lineage>
        <taxon>Eukaryota</taxon>
        <taxon>Fungi</taxon>
        <taxon>Dikarya</taxon>
        <taxon>Basidiomycota</taxon>
        <taxon>Pucciniomycotina</taxon>
        <taxon>Microbotryomycetes</taxon>
        <taxon>Sporidiobolales</taxon>
        <taxon>Sporidiobolaceae</taxon>
        <taxon>Rhodotorula</taxon>
    </lineage>
</organism>
<feature type="region of interest" description="Disordered" evidence="9">
    <location>
        <begin position="719"/>
        <end position="798"/>
    </location>
</feature>
<evidence type="ECO:0000256" key="3">
    <source>
        <dbReference type="ARBA" id="ARBA00022448"/>
    </source>
</evidence>
<feature type="compositionally biased region" description="Basic and acidic residues" evidence="9">
    <location>
        <begin position="1016"/>
        <end position="1027"/>
    </location>
</feature>
<evidence type="ECO:0000256" key="1">
    <source>
        <dbReference type="ARBA" id="ARBA00004141"/>
    </source>
</evidence>
<keyword evidence="6" id="KW-0238">DNA-binding</keyword>
<feature type="transmembrane region" description="Helical" evidence="10">
    <location>
        <begin position="2175"/>
        <end position="2199"/>
    </location>
</feature>
<name>A0A9P6W3F6_RHOMI</name>
<evidence type="ECO:0000256" key="9">
    <source>
        <dbReference type="SAM" id="MobiDB-lite"/>
    </source>
</evidence>
<feature type="chain" id="PRO_5040515820" description="Major facilitator superfamily (MFS) profile domain-containing protein" evidence="11">
    <location>
        <begin position="20"/>
        <end position="2323"/>
    </location>
</feature>
<evidence type="ECO:0000256" key="5">
    <source>
        <dbReference type="ARBA" id="ARBA00022989"/>
    </source>
</evidence>
<evidence type="ECO:0000313" key="13">
    <source>
        <dbReference type="EMBL" id="KAG0663504.1"/>
    </source>
</evidence>
<feature type="signal peptide" evidence="11">
    <location>
        <begin position="1"/>
        <end position="19"/>
    </location>
</feature>
<feature type="region of interest" description="Disordered" evidence="9">
    <location>
        <begin position="1420"/>
        <end position="1479"/>
    </location>
</feature>
<dbReference type="PANTHER" id="PTHR48022">
    <property type="entry name" value="PLASTIDIC GLUCOSE TRANSPORTER 4"/>
    <property type="match status" value="1"/>
</dbReference>
<comment type="similarity">
    <text evidence="2">Belongs to the major facilitator superfamily. Sugar transporter (TC 2.A.1.1) family.</text>
</comment>
<dbReference type="GO" id="GO:0005351">
    <property type="term" value="F:carbohydrate:proton symporter activity"/>
    <property type="evidence" value="ECO:0007669"/>
    <property type="project" value="TreeGrafter"/>
</dbReference>
<dbReference type="GO" id="GO:0016020">
    <property type="term" value="C:membrane"/>
    <property type="evidence" value="ECO:0007669"/>
    <property type="project" value="UniProtKB-SubCell"/>
</dbReference>
<dbReference type="Gene3D" id="1.20.1250.20">
    <property type="entry name" value="MFS general substrate transporter like domains"/>
    <property type="match status" value="1"/>
</dbReference>
<evidence type="ECO:0000256" key="2">
    <source>
        <dbReference type="ARBA" id="ARBA00010992"/>
    </source>
</evidence>
<dbReference type="PRINTS" id="PR00171">
    <property type="entry name" value="SUGRTRNSPORT"/>
</dbReference>
<protein>
    <recommendedName>
        <fullName evidence="12">Major facilitator superfamily (MFS) profile domain-containing protein</fullName>
    </recommendedName>
</protein>
<feature type="compositionally biased region" description="Polar residues" evidence="9">
    <location>
        <begin position="1037"/>
        <end position="1048"/>
    </location>
</feature>
<dbReference type="InterPro" id="IPR003663">
    <property type="entry name" value="Sugar/inositol_transpt"/>
</dbReference>
<evidence type="ECO:0000256" key="7">
    <source>
        <dbReference type="ARBA" id="ARBA00023136"/>
    </source>
</evidence>
<dbReference type="InterPro" id="IPR005828">
    <property type="entry name" value="MFS_sugar_transport-like"/>
</dbReference>
<feature type="compositionally biased region" description="Basic and acidic residues" evidence="9">
    <location>
        <begin position="1446"/>
        <end position="1469"/>
    </location>
</feature>
<feature type="compositionally biased region" description="Low complexity" evidence="9">
    <location>
        <begin position="1985"/>
        <end position="1995"/>
    </location>
</feature>
<feature type="transmembrane region" description="Helical" evidence="10">
    <location>
        <begin position="1852"/>
        <end position="1870"/>
    </location>
</feature>
<feature type="transmembrane region" description="Helical" evidence="10">
    <location>
        <begin position="1827"/>
        <end position="1845"/>
    </location>
</feature>
<reference evidence="13 14" key="1">
    <citation type="submission" date="2020-11" db="EMBL/GenBank/DDBJ databases">
        <title>Kefir isolates.</title>
        <authorList>
            <person name="Marcisauskas S."/>
            <person name="Kim Y."/>
            <person name="Blasche S."/>
        </authorList>
    </citation>
    <scope>NUCLEOTIDE SEQUENCE [LARGE SCALE GENOMIC DNA]</scope>
    <source>
        <strain evidence="13 14">KR</strain>
    </source>
</reference>
<keyword evidence="11" id="KW-0732">Signal</keyword>
<evidence type="ECO:0000256" key="6">
    <source>
        <dbReference type="ARBA" id="ARBA00023125"/>
    </source>
</evidence>
<feature type="compositionally biased region" description="Low complexity" evidence="9">
    <location>
        <begin position="741"/>
        <end position="755"/>
    </location>
</feature>
<feature type="compositionally biased region" description="Polar residues" evidence="9">
    <location>
        <begin position="580"/>
        <end position="604"/>
    </location>
</feature>
<feature type="transmembrane region" description="Helical" evidence="10">
    <location>
        <begin position="2139"/>
        <end position="2163"/>
    </location>
</feature>
<feature type="transmembrane region" description="Helical" evidence="10">
    <location>
        <begin position="2076"/>
        <end position="2098"/>
    </location>
</feature>
<keyword evidence="14" id="KW-1185">Reference proteome</keyword>
<dbReference type="InterPro" id="IPR020846">
    <property type="entry name" value="MFS_dom"/>
</dbReference>
<feature type="compositionally biased region" description="Polar residues" evidence="9">
    <location>
        <begin position="756"/>
        <end position="766"/>
    </location>
</feature>
<evidence type="ECO:0000256" key="10">
    <source>
        <dbReference type="SAM" id="Phobius"/>
    </source>
</evidence>
<feature type="transmembrane region" description="Helical" evidence="10">
    <location>
        <begin position="2240"/>
        <end position="2260"/>
    </location>
</feature>
<feature type="region of interest" description="Disordered" evidence="9">
    <location>
        <begin position="1010"/>
        <end position="1065"/>
    </location>
</feature>
<feature type="transmembrane region" description="Helical" evidence="10">
    <location>
        <begin position="1909"/>
        <end position="1929"/>
    </location>
</feature>
<keyword evidence="3" id="KW-0813">Transport</keyword>
<gene>
    <name evidence="13" type="ORF">C6P46_002400</name>
</gene>
<evidence type="ECO:0000256" key="4">
    <source>
        <dbReference type="ARBA" id="ARBA00022692"/>
    </source>
</evidence>
<evidence type="ECO:0000259" key="12">
    <source>
        <dbReference type="PROSITE" id="PS50850"/>
    </source>
</evidence>
<feature type="region of interest" description="Disordered" evidence="9">
    <location>
        <begin position="682"/>
        <end position="703"/>
    </location>
</feature>
<dbReference type="InterPro" id="IPR050360">
    <property type="entry name" value="MFS_Sugar_Transporters"/>
</dbReference>
<dbReference type="OrthoDB" id="2544694at2759"/>
<dbReference type="PANTHER" id="PTHR48022:SF78">
    <property type="entry name" value="MONOSACCHARIDE TRANSPORTER, PUTATIVE (AFU_ORTHOLOGUE AFUA_2G02110)-RELATED"/>
    <property type="match status" value="1"/>
</dbReference>
<feature type="transmembrane region" description="Helical" evidence="10">
    <location>
        <begin position="2211"/>
        <end position="2234"/>
    </location>
</feature>
<evidence type="ECO:0000313" key="14">
    <source>
        <dbReference type="Proteomes" id="UP000777482"/>
    </source>
</evidence>
<proteinExistence type="inferred from homology"/>
<keyword evidence="7 10" id="KW-0472">Membrane</keyword>
<dbReference type="GO" id="GO:0003677">
    <property type="term" value="F:DNA binding"/>
    <property type="evidence" value="ECO:0007669"/>
    <property type="project" value="UniProtKB-KW"/>
</dbReference>
<dbReference type="Proteomes" id="UP000777482">
    <property type="component" value="Unassembled WGS sequence"/>
</dbReference>
<comment type="subcellular location">
    <subcellularLocation>
        <location evidence="1">Membrane</location>
        <topology evidence="1">Multi-pass membrane protein</topology>
    </subcellularLocation>
</comment>
<comment type="caution">
    <text evidence="13">The sequence shown here is derived from an EMBL/GenBank/DDBJ whole genome shotgun (WGS) entry which is preliminary data.</text>
</comment>
<feature type="region of interest" description="Disordered" evidence="9">
    <location>
        <begin position="537"/>
        <end position="619"/>
    </location>
</feature>
<sequence length="2323" mass="255763">MLLPRTQLLLALAASIVLASLTARLANWTGTGKQQSFGVRGAGLVHGPFDMGQKTLMAHLRGIAREQLQTAHATTMMETGTGIKATLGLVPRSFGGNEYVVVRDLNPVRFQLRQGTLQSATWVRDKSATNVANNLAAAERAKIEEMDREIREVLGAETVIINIVDGDKRPEAKAATLSDRHRRFSRRHHQESKLPCGKKRVELEQTPPNDSDWIHRAGDEKTIYFVAPDEADRLVQHLVTQSFDTPKYDLPANSPFANSNIDRLIDIVKRYPPWRRIIHTRDLDAVMHTTACEAWFVLLTSWSKVEEGAVLTSDATVLEDMLEPYVAEGAQRLHSVQRDVSAAAPSAPRTGRGGALGKKAPLPARPNLPVLLTQLGAQSAFRPTSLDRLPTERRRGDTIVVFLPGVDALPGFGRDQCRRARVSSLLGNDYTGSGIKGISWALVSSGLGESLLSMREEDWSDPQKLESQVSSLVSLLASTAARAKTWRAGGDFGEVAKISSKSTSIGREQILDLIESVRVIRGENVNYVASTFYHNGDPRGPLQFKQAPPSTRPNRYDVDSRQPSHPYLSRPGPQHVVPQGLNQSPTLPTSIVNPRLSNPLQPSRTVPAPGETDPSRPKMSKIRVRPLQMGGSGQSVFMAARTHGPELTPLDDKTIARIIQADASLPVEVNDDDDAVDSELEIVPEDDDDDDDEDDFTAVPKQKGKLNRVESYFATITSPGKNHAAASRKISDITESPRPVSTASASANNAGRSGAQQTATRITRLTSARAPPPEPSRRKDREPVPAPRQTRLAGNPAITEQEAALASPDPMLLIMSLAVKLGNRFVHSAFAFLLELLLEQGEAGMMATRDLLLQRNRAAQCLGRLAAGGAYRAAGEQWFPRQTLVISELEKEAVNSALASGLVPPPRLSVKAFTIAYAPFQTNLTEWPRTHTRDELVNLGQFVARDLSKNAAEALSKVLRKAHKAFSLDPASEAALQSANIEASARFRAGLGNWLGGVLATAPFSQASAHAGAANEEDKGLPSREKTTSYNLRKGTTGKSGDTLQQQHGLGPKIDPTDPREPPALDLGKETEKSLEQMIKKLVDSVPPGSMFNRSDMHDALLQDITTIAQRLLACRDRHLEMALVLLRYKKIENATTMAFDDVLAGKMPEMGAGTLAKGLLALVMRLRQMRTLSGIELIPYFDPQWVDVDLYTLLQSGHRHRFKVLCTDLERTCTKIACGLLPFVDEDEGRRVELFDLFRRVFEVWRIDEDDPDNRDKDSPWSWIEAERTRSTSIRLVVKKESVSLVANLDRVLRIVFGVEETFYTYMRRTGAQVEVMNQLFDHRMLPNKFVPTGHMRMSSTKVQFTGVDITKMTKLGREALPEKRTAWAHVSQLPLTQLKVKEYFAKMMPSFQRRVVNGEIVFVPIVAIAKPDADVMLSERRDPLPPRSAPQEGLSRKERRRERQRQDALDRDRSPVDLRTPVREKAPPSRTRKGIPVSWPNLRFEGGRKLVNDFLGDTPLDHIHSASIDTGVVCPVATFISNPVRDGLPTQRAEAVATYSRETLLTQQRQTSRQASHLNSYLSNQFDFTRWADPASTDVRASGTSPMPEPDPMQDPLLVTGLHLLKSMHSVFDGRSIQSKVERKAEVSSVASQHVDLILGGKDRWTEEDRKTRKVVVMVGSADDLAKSSGMKGAVTANVLVREISAELARRRVNFMICVVPENYTSQRCPNPDCVDAQGRRSRAENPRHQGGGPNYRLLQCQRCRAVFHRDGVGAANIGSMGWCLLRSGLQLIFFFGYDQGMMGGVNGALDYVTTMGLGYVTPGVDGAKPTATVTQSTKQGGIVSAYYLGTLLGCLLGGWLGDRLGRKKTIWIGCIWITIGAPLQAAAQNVPWMVMARIITGVGTGHLNAIVPVWSAETSGHLSRGFFIALEFTLNIFGVVGLWLFIRLLTRVLVADEVDSPPPQVVAYWLGSFLPRLLPKETALSERVIQSMDCPSSATGTPRSAGGSQSRSSSYLFSASQSAPSSCPAGYRDEALHVLTRLRSEDGQINAEAQAEFDEIDRAIQIDGAAEPGYIDMTFRSHGKLHLSRRTQLAIWIQILQEWGGIAAITVYQPVIFGLAGFDASKAGWVSGVNTITYMFSTLICVFTLDRIGRRVTLFWGGAVQAFALIMAGVFVHLLTVHPEKTAQYGGAATAMVFLYTATFGATWLTVPWIYPAEIWPVNARAKGNAMGVVGWSIGNGWCTLLVPVMFDKIKENALYIFGIANILAIAVVWAFYPETANRTLEEIDFLFFSDSWFVWHAEAEYSRLKKELEVTGEVPDDLKTSTHLKEKISLDSAAA</sequence>
<feature type="compositionally biased region" description="Acidic residues" evidence="9">
    <location>
        <begin position="682"/>
        <end position="696"/>
    </location>
</feature>
<feature type="domain" description="Major facilitator superfamily (MFS) profile" evidence="12">
    <location>
        <begin position="1767"/>
        <end position="2264"/>
    </location>
</feature>
<dbReference type="Pfam" id="PF07282">
    <property type="entry name" value="Cas12f1-like_TNB"/>
    <property type="match status" value="1"/>
</dbReference>
<evidence type="ECO:0000256" key="11">
    <source>
        <dbReference type="SAM" id="SignalP"/>
    </source>
</evidence>
<dbReference type="InterPro" id="IPR036259">
    <property type="entry name" value="MFS_trans_sf"/>
</dbReference>